<dbReference type="WBParaSite" id="PTRK_0001262900.1">
    <property type="protein sequence ID" value="PTRK_0001262900.1"/>
    <property type="gene ID" value="PTRK_0001262900"/>
</dbReference>
<sequence length="130" mass="14825">MEHTTETACIPNIFIKTSNGRDEILCGGNKSLSYSLRQASSSSGEDGYCDKPCFERKRSNMVDFSQMIRAEIFRAANEDCNDDDETITNPSRQDPMTRIRKVNLVAQLQHYFKEPVIYMNEHTSNAVVSY</sequence>
<name>A0A0N4ZVM6_PARTI</name>
<accession>A0A0N4ZVM6</accession>
<proteinExistence type="predicted"/>
<dbReference type="AlphaFoldDB" id="A0A0N4ZVM6"/>
<dbReference type="Proteomes" id="UP000038045">
    <property type="component" value="Unplaced"/>
</dbReference>
<organism evidence="1 2">
    <name type="scientific">Parastrongyloides trichosuri</name>
    <name type="common">Possum-specific nematode worm</name>
    <dbReference type="NCBI Taxonomy" id="131310"/>
    <lineage>
        <taxon>Eukaryota</taxon>
        <taxon>Metazoa</taxon>
        <taxon>Ecdysozoa</taxon>
        <taxon>Nematoda</taxon>
        <taxon>Chromadorea</taxon>
        <taxon>Rhabditida</taxon>
        <taxon>Tylenchina</taxon>
        <taxon>Panagrolaimomorpha</taxon>
        <taxon>Strongyloidoidea</taxon>
        <taxon>Strongyloididae</taxon>
        <taxon>Parastrongyloides</taxon>
    </lineage>
</organism>
<reference evidence="2" key="1">
    <citation type="submission" date="2017-02" db="UniProtKB">
        <authorList>
            <consortium name="WormBaseParasite"/>
        </authorList>
    </citation>
    <scope>IDENTIFICATION</scope>
</reference>
<protein>
    <submittedName>
        <fullName evidence="2">Uncharacterized protein</fullName>
    </submittedName>
</protein>
<keyword evidence="1" id="KW-1185">Reference proteome</keyword>
<evidence type="ECO:0000313" key="2">
    <source>
        <dbReference type="WBParaSite" id="PTRK_0001262900.1"/>
    </source>
</evidence>
<evidence type="ECO:0000313" key="1">
    <source>
        <dbReference type="Proteomes" id="UP000038045"/>
    </source>
</evidence>